<protein>
    <submittedName>
        <fullName evidence="1">Uncharacterized protein</fullName>
    </submittedName>
</protein>
<sequence>MKSPPPNWPNGVVYDSEKTLPGFVSCKQSEDDLLARMLGKVLSLCVNTDSLFMVYSFSLCKSVALVTRNPNTNVFKQN</sequence>
<name>A0AAV4P1K6_CAEEX</name>
<dbReference type="AlphaFoldDB" id="A0AAV4P1K6"/>
<accession>A0AAV4P1K6</accession>
<proteinExistence type="predicted"/>
<evidence type="ECO:0000313" key="2">
    <source>
        <dbReference type="Proteomes" id="UP001054945"/>
    </source>
</evidence>
<comment type="caution">
    <text evidence="1">The sequence shown here is derived from an EMBL/GenBank/DDBJ whole genome shotgun (WGS) entry which is preliminary data.</text>
</comment>
<gene>
    <name evidence="1" type="ORF">CEXT_545931</name>
</gene>
<keyword evidence="2" id="KW-1185">Reference proteome</keyword>
<organism evidence="1 2">
    <name type="scientific">Caerostris extrusa</name>
    <name type="common">Bark spider</name>
    <name type="synonym">Caerostris bankana</name>
    <dbReference type="NCBI Taxonomy" id="172846"/>
    <lineage>
        <taxon>Eukaryota</taxon>
        <taxon>Metazoa</taxon>
        <taxon>Ecdysozoa</taxon>
        <taxon>Arthropoda</taxon>
        <taxon>Chelicerata</taxon>
        <taxon>Arachnida</taxon>
        <taxon>Araneae</taxon>
        <taxon>Araneomorphae</taxon>
        <taxon>Entelegynae</taxon>
        <taxon>Araneoidea</taxon>
        <taxon>Araneidae</taxon>
        <taxon>Caerostris</taxon>
    </lineage>
</organism>
<evidence type="ECO:0000313" key="1">
    <source>
        <dbReference type="EMBL" id="GIX91082.1"/>
    </source>
</evidence>
<dbReference type="Proteomes" id="UP001054945">
    <property type="component" value="Unassembled WGS sequence"/>
</dbReference>
<reference evidence="1 2" key="1">
    <citation type="submission" date="2021-06" db="EMBL/GenBank/DDBJ databases">
        <title>Caerostris extrusa draft genome.</title>
        <authorList>
            <person name="Kono N."/>
            <person name="Arakawa K."/>
        </authorList>
    </citation>
    <scope>NUCLEOTIDE SEQUENCE [LARGE SCALE GENOMIC DNA]</scope>
</reference>
<dbReference type="EMBL" id="BPLR01003990">
    <property type="protein sequence ID" value="GIX91082.1"/>
    <property type="molecule type" value="Genomic_DNA"/>
</dbReference>